<proteinExistence type="predicted"/>
<reference evidence="1 2" key="1">
    <citation type="submission" date="2019-07" db="EMBL/GenBank/DDBJ databases">
        <title>The draft genome sequence of Aquimarina algiphila M91.</title>
        <authorList>
            <person name="Meng X."/>
        </authorList>
    </citation>
    <scope>NUCLEOTIDE SEQUENCE [LARGE SCALE GENOMIC DNA]</scope>
    <source>
        <strain evidence="1 2">M91</strain>
    </source>
</reference>
<name>A0A554VC70_9FLAO</name>
<protein>
    <submittedName>
        <fullName evidence="1">Uncharacterized protein</fullName>
    </submittedName>
</protein>
<dbReference type="OrthoDB" id="1163688at2"/>
<gene>
    <name evidence="1" type="ORF">FOF46_26785</name>
</gene>
<organism evidence="1 2">
    <name type="scientific">Aquimarina algiphila</name>
    <dbReference type="NCBI Taxonomy" id="2047982"/>
    <lineage>
        <taxon>Bacteria</taxon>
        <taxon>Pseudomonadati</taxon>
        <taxon>Bacteroidota</taxon>
        <taxon>Flavobacteriia</taxon>
        <taxon>Flavobacteriales</taxon>
        <taxon>Flavobacteriaceae</taxon>
        <taxon>Aquimarina</taxon>
    </lineage>
</organism>
<evidence type="ECO:0000313" key="1">
    <source>
        <dbReference type="EMBL" id="TSE04265.1"/>
    </source>
</evidence>
<dbReference type="Proteomes" id="UP000318833">
    <property type="component" value="Unassembled WGS sequence"/>
</dbReference>
<sequence>MKNWYYNKHHKKFICHIVQYLHMDIEDFEERLEQGGCYEQTINAWMLKLYNKGVTSEDAIQIIYRARIFMITRNKIHLNSIENSRY</sequence>
<dbReference type="AlphaFoldDB" id="A0A554VC70"/>
<evidence type="ECO:0000313" key="2">
    <source>
        <dbReference type="Proteomes" id="UP000318833"/>
    </source>
</evidence>
<keyword evidence="2" id="KW-1185">Reference proteome</keyword>
<comment type="caution">
    <text evidence="1">The sequence shown here is derived from an EMBL/GenBank/DDBJ whole genome shotgun (WGS) entry which is preliminary data.</text>
</comment>
<dbReference type="RefSeq" id="WP_143918605.1">
    <property type="nucleotide sequence ID" value="NZ_CANMXV010000087.1"/>
</dbReference>
<dbReference type="EMBL" id="VLNR01000084">
    <property type="protein sequence ID" value="TSE04265.1"/>
    <property type="molecule type" value="Genomic_DNA"/>
</dbReference>
<accession>A0A554VC70</accession>